<dbReference type="PANTHER" id="PTHR46797">
    <property type="entry name" value="HTH-TYPE TRANSCRIPTIONAL REGULATOR"/>
    <property type="match status" value="1"/>
</dbReference>
<accession>F1YE45</accession>
<dbReference type="Gene3D" id="1.10.260.40">
    <property type="entry name" value="lambda repressor-like DNA-binding domains"/>
    <property type="match status" value="1"/>
</dbReference>
<keyword evidence="4" id="KW-1185">Reference proteome</keyword>
<keyword evidence="1" id="KW-0238">DNA-binding</keyword>
<comment type="caution">
    <text evidence="3">The sequence shown here is derived from an EMBL/GenBank/DDBJ whole genome shotgun (WGS) entry which is preliminary data.</text>
</comment>
<evidence type="ECO:0000256" key="1">
    <source>
        <dbReference type="ARBA" id="ARBA00023125"/>
    </source>
</evidence>
<gene>
    <name evidence="3" type="ORF">SCNU_02135</name>
</gene>
<evidence type="ECO:0000313" key="3">
    <source>
        <dbReference type="EMBL" id="EGD57135.1"/>
    </source>
</evidence>
<dbReference type="STRING" id="644548.SCNU_02135"/>
<dbReference type="PROSITE" id="PS50943">
    <property type="entry name" value="HTH_CROC1"/>
    <property type="match status" value="1"/>
</dbReference>
<dbReference type="AlphaFoldDB" id="F1YE45"/>
<dbReference type="GO" id="GO:0003677">
    <property type="term" value="F:DNA binding"/>
    <property type="evidence" value="ECO:0007669"/>
    <property type="project" value="UniProtKB-KW"/>
</dbReference>
<reference evidence="3 4" key="1">
    <citation type="journal article" date="2011" name="J. Bacteriol.">
        <title>Draft Genome Sequence of Gordonia neofelifaecis NRRL B-59395, a Cholesterol-Degrading Actinomycete.</title>
        <authorList>
            <person name="Ge F."/>
            <person name="Li W."/>
            <person name="Chen G."/>
            <person name="Liu Y."/>
            <person name="Zhang G."/>
            <person name="Yong B."/>
            <person name="Wang Q."/>
            <person name="Wang N."/>
            <person name="Huang Z."/>
            <person name="Li W."/>
            <person name="Wang J."/>
            <person name="Wu C."/>
            <person name="Xie Q."/>
            <person name="Liu G."/>
        </authorList>
    </citation>
    <scope>NUCLEOTIDE SEQUENCE [LARGE SCALE GENOMIC DNA]</scope>
    <source>
        <strain evidence="3 4">NRRL B-59395</strain>
    </source>
</reference>
<evidence type="ECO:0000313" key="4">
    <source>
        <dbReference type="Proteomes" id="UP000035065"/>
    </source>
</evidence>
<dbReference type="SUPFAM" id="SSF47413">
    <property type="entry name" value="lambda repressor-like DNA-binding domains"/>
    <property type="match status" value="1"/>
</dbReference>
<dbReference type="CDD" id="cd00093">
    <property type="entry name" value="HTH_XRE"/>
    <property type="match status" value="1"/>
</dbReference>
<dbReference type="Proteomes" id="UP000035065">
    <property type="component" value="Unassembled WGS sequence"/>
</dbReference>
<name>F1YE45_9ACTN</name>
<dbReference type="Pfam" id="PF01381">
    <property type="entry name" value="HTH_3"/>
    <property type="match status" value="1"/>
</dbReference>
<dbReference type="InterPro" id="IPR050807">
    <property type="entry name" value="TransReg_Diox_bact_type"/>
</dbReference>
<dbReference type="RefSeq" id="WP_009677700.1">
    <property type="nucleotide sequence ID" value="NZ_AEUD01000001.1"/>
</dbReference>
<dbReference type="PANTHER" id="PTHR46797:SF1">
    <property type="entry name" value="METHYLPHOSPHONATE SYNTHASE"/>
    <property type="match status" value="1"/>
</dbReference>
<protein>
    <submittedName>
        <fullName evidence="3">Helix-turn-helix domain-containing protein</fullName>
    </submittedName>
</protein>
<dbReference type="GO" id="GO:0005829">
    <property type="term" value="C:cytosol"/>
    <property type="evidence" value="ECO:0007669"/>
    <property type="project" value="TreeGrafter"/>
</dbReference>
<dbReference type="SMART" id="SM00530">
    <property type="entry name" value="HTH_XRE"/>
    <property type="match status" value="1"/>
</dbReference>
<dbReference type="InterPro" id="IPR010982">
    <property type="entry name" value="Lambda_DNA-bd_dom_sf"/>
</dbReference>
<dbReference type="GO" id="GO:0003700">
    <property type="term" value="F:DNA-binding transcription factor activity"/>
    <property type="evidence" value="ECO:0007669"/>
    <property type="project" value="TreeGrafter"/>
</dbReference>
<dbReference type="EMBL" id="AEUD01000001">
    <property type="protein sequence ID" value="EGD57135.1"/>
    <property type="molecule type" value="Genomic_DNA"/>
</dbReference>
<dbReference type="InterPro" id="IPR001387">
    <property type="entry name" value="Cro/C1-type_HTH"/>
</dbReference>
<sequence length="96" mass="10291">MPAPSTHLTREQIALRDVRRRAFGAALAQARLTAGMTQDELAAASGVSRPTISRLELGTSSISSDRVWDLAEALGTTPADIYAVAQREARATVNRK</sequence>
<evidence type="ECO:0000259" key="2">
    <source>
        <dbReference type="PROSITE" id="PS50943"/>
    </source>
</evidence>
<feature type="domain" description="HTH cro/C1-type" evidence="2">
    <location>
        <begin position="27"/>
        <end position="81"/>
    </location>
</feature>
<proteinExistence type="predicted"/>
<organism evidence="3 4">
    <name type="scientific">Gordonia neofelifaecis NRRL B-59395</name>
    <dbReference type="NCBI Taxonomy" id="644548"/>
    <lineage>
        <taxon>Bacteria</taxon>
        <taxon>Bacillati</taxon>
        <taxon>Actinomycetota</taxon>
        <taxon>Actinomycetes</taxon>
        <taxon>Mycobacteriales</taxon>
        <taxon>Gordoniaceae</taxon>
        <taxon>Gordonia</taxon>
    </lineage>
</organism>
<dbReference type="eggNOG" id="ENOG5031YMG">
    <property type="taxonomic scope" value="Bacteria"/>
</dbReference>